<evidence type="ECO:0000259" key="9">
    <source>
        <dbReference type="PROSITE" id="PS50263"/>
    </source>
</evidence>
<dbReference type="PROSITE" id="PS50263">
    <property type="entry name" value="CN_HYDROLASE"/>
    <property type="match status" value="1"/>
</dbReference>
<feature type="domain" description="CN hydrolase" evidence="9">
    <location>
        <begin position="8"/>
        <end position="294"/>
    </location>
</feature>
<sequence>MVATIRQYKAACVQAEPGWFDLEKCVQKTVKFITEAGEKGCKLIAFPELWIPGYTYWGWRVNYQDSLPLLKEYHKNSLKPDSDEMRRIRSAARKAQIYVSLGYSEIEGNSLYIAQIIIDPSGEVINHRRKIKPTHVEKLVFGEGTGDSLVSVVETEIGNLGHLNCWENMNPFLKANACAQYEQVHVAAWPVYPPASSLQYPDPYTNISEVQSELVTPAYAYETGTWTLAPSQVVTREGARMNLPPRLRNDEAAVDGEAAVIANGFARIYRPDGFRAVQDPPKDFEGIFIVDIDLDENLLTKRLADFGGHYMRPDLIRLLVDKTPKTFLVDTDNVDPKTFKSSLQRVGLDKPLPPPEDEKKEKKEKE</sequence>
<comment type="catalytic activity">
    <reaction evidence="6 7">
        <text>formamide = hydrogen cyanide + H2O</text>
        <dbReference type="Rhea" id="RHEA:21720"/>
        <dbReference type="ChEBI" id="CHEBI:15377"/>
        <dbReference type="ChEBI" id="CHEBI:16397"/>
        <dbReference type="ChEBI" id="CHEBI:18407"/>
        <dbReference type="EC" id="4.2.1.66"/>
    </reaction>
</comment>
<dbReference type="PANTHER" id="PTHR46044:SF4">
    <property type="entry name" value="CYANIDE HYDRATASE"/>
    <property type="match status" value="1"/>
</dbReference>
<dbReference type="AlphaFoldDB" id="A0A1T3CZJ5"/>
<dbReference type="Gene3D" id="3.60.110.10">
    <property type="entry name" value="Carbon-nitrogen hydrolase"/>
    <property type="match status" value="1"/>
</dbReference>
<dbReference type="CDD" id="cd07564">
    <property type="entry name" value="nitrilases_CHs"/>
    <property type="match status" value="1"/>
</dbReference>
<dbReference type="Proteomes" id="UP000191004">
    <property type="component" value="Unassembled WGS sequence"/>
</dbReference>
<evidence type="ECO:0000256" key="1">
    <source>
        <dbReference type="ARBA" id="ARBA00008129"/>
    </source>
</evidence>
<evidence type="ECO:0000313" key="10">
    <source>
        <dbReference type="EMBL" id="OPB46491.1"/>
    </source>
</evidence>
<proteinExistence type="evidence at transcript level"/>
<dbReference type="InterPro" id="IPR037544">
    <property type="entry name" value="CN_hydrolase"/>
</dbReference>
<dbReference type="HAMAP" id="MF_03224">
    <property type="entry name" value="CN_hydrolase"/>
    <property type="match status" value="1"/>
</dbReference>
<dbReference type="GO" id="GO:0019500">
    <property type="term" value="P:cyanide catabolic process"/>
    <property type="evidence" value="ECO:0007669"/>
    <property type="project" value="UniProtKB-UniRule"/>
</dbReference>
<dbReference type="FunFam" id="3.60.110.10:FF:000011">
    <property type="entry name" value="Cyanide hydratase"/>
    <property type="match status" value="1"/>
</dbReference>
<comment type="subunit">
    <text evidence="7">Oligomer of dimers, forming left-handed helical fibers.</text>
</comment>
<evidence type="ECO:0000256" key="4">
    <source>
        <dbReference type="ARBA" id="ARBA00022801"/>
    </source>
</evidence>
<dbReference type="InterPro" id="IPR003010">
    <property type="entry name" value="C-N_Hydrolase"/>
</dbReference>
<evidence type="ECO:0000256" key="6">
    <source>
        <dbReference type="ARBA" id="ARBA00047580"/>
    </source>
</evidence>
<dbReference type="GO" id="GO:0016787">
    <property type="term" value="F:hydrolase activity"/>
    <property type="evidence" value="ECO:0007669"/>
    <property type="project" value="UniProtKB-KW"/>
</dbReference>
<dbReference type="Pfam" id="PF00795">
    <property type="entry name" value="CN_hydrolase"/>
    <property type="match status" value="1"/>
</dbReference>
<dbReference type="PANTHER" id="PTHR46044">
    <property type="entry name" value="NITRILASE"/>
    <property type="match status" value="1"/>
</dbReference>
<dbReference type="InterPro" id="IPR036526">
    <property type="entry name" value="C-N_Hydrolase_sf"/>
</dbReference>
<accession>A0A1T3CZJ5</accession>
<protein>
    <recommendedName>
        <fullName evidence="3 7">Cyanide hydratase</fullName>
        <shortName evidence="7">CHT</shortName>
        <ecNumber evidence="2 7">4.2.1.66</ecNumber>
    </recommendedName>
    <alternativeName>
        <fullName evidence="7">Cyanide-degrading nitrilase</fullName>
    </alternativeName>
    <alternativeName>
        <fullName evidence="7">Formamide hydrolyase</fullName>
    </alternativeName>
</protein>
<organism evidence="10 11">
    <name type="scientific">Trichoderma guizhouense</name>
    <dbReference type="NCBI Taxonomy" id="1491466"/>
    <lineage>
        <taxon>Eukaryota</taxon>
        <taxon>Fungi</taxon>
        <taxon>Dikarya</taxon>
        <taxon>Ascomycota</taxon>
        <taxon>Pezizomycotina</taxon>
        <taxon>Sordariomycetes</taxon>
        <taxon>Hypocreomycetidae</taxon>
        <taxon>Hypocreales</taxon>
        <taxon>Hypocreaceae</taxon>
        <taxon>Trichoderma</taxon>
    </lineage>
</organism>
<comment type="similarity">
    <text evidence="1 7">Belongs to the carbon-nitrogen hydrolase superfamily. Nitrilase family.</text>
</comment>
<dbReference type="EC" id="4.2.1.66" evidence="2 7"/>
<dbReference type="InterPro" id="IPR044149">
    <property type="entry name" value="Nitrilases_CHs"/>
</dbReference>
<feature type="compositionally biased region" description="Basic and acidic residues" evidence="8">
    <location>
        <begin position="356"/>
        <end position="366"/>
    </location>
</feature>
<evidence type="ECO:0000313" key="11">
    <source>
        <dbReference type="Proteomes" id="UP000191004"/>
    </source>
</evidence>
<comment type="caution">
    <text evidence="10">The sequence shown here is derived from an EMBL/GenBank/DDBJ whole genome shotgun (WGS) entry which is preliminary data.</text>
</comment>
<evidence type="ECO:0000256" key="8">
    <source>
        <dbReference type="SAM" id="MobiDB-lite"/>
    </source>
</evidence>
<gene>
    <name evidence="10" type="ORF">A0O28_0066120</name>
</gene>
<dbReference type="GO" id="GO:0030196">
    <property type="term" value="F:cyanide hydratase activity"/>
    <property type="evidence" value="ECO:0007669"/>
    <property type="project" value="UniProtKB-UniRule"/>
</dbReference>
<comment type="induction">
    <text evidence="7">By cyanide.</text>
</comment>
<evidence type="ECO:0000256" key="2">
    <source>
        <dbReference type="ARBA" id="ARBA00013135"/>
    </source>
</evidence>
<dbReference type="OrthoDB" id="10250282at2759"/>
<name>A0A1T3CZJ5_9HYPO</name>
<keyword evidence="5 7" id="KW-0456">Lyase</keyword>
<keyword evidence="11" id="KW-1185">Reference proteome</keyword>
<reference evidence="10 11" key="1">
    <citation type="submission" date="2016-04" db="EMBL/GenBank/DDBJ databases">
        <title>Multiple horizontal gene transfer events from other fungi enriched the ability of the initially mycotrophic fungus Trichoderma (Ascomycota) to feed on dead plant biomass.</title>
        <authorList>
            <person name="Atanasova L."/>
            <person name="Chenthamara K."/>
            <person name="Zhang J."/>
            <person name="Grujic M."/>
            <person name="Henrissat B."/>
            <person name="Kuo A."/>
            <person name="Aertz A."/>
            <person name="Salamov A."/>
            <person name="Lipzen A."/>
            <person name="Labutti K."/>
            <person name="Barry K."/>
            <person name="Miao Y."/>
            <person name="Rahimi M.J."/>
            <person name="Shen Q."/>
            <person name="Grigoriev I.V."/>
            <person name="Kubicek C.P."/>
            <person name="Druzhinina I.S."/>
        </authorList>
    </citation>
    <scope>NUCLEOTIDE SEQUENCE [LARGE SCALE GENOMIC DNA]</scope>
    <source>
        <strain evidence="10 11">NJAU 4742</strain>
    </source>
</reference>
<keyword evidence="4" id="KW-0378">Hydrolase</keyword>
<dbReference type="EMBL" id="LVVK01000003">
    <property type="protein sequence ID" value="OPB46491.1"/>
    <property type="molecule type" value="Genomic_DNA"/>
</dbReference>
<dbReference type="SUPFAM" id="SSF56317">
    <property type="entry name" value="Carbon-nitrogen hydrolase"/>
    <property type="match status" value="1"/>
</dbReference>
<feature type="region of interest" description="Disordered" evidence="8">
    <location>
        <begin position="340"/>
        <end position="366"/>
    </location>
</feature>
<comment type="function">
    <text evidence="7">Catalyzes the hydration of cyanide to formamide. Degradation of cyanide may be important for plant pathogenic fungi in infection of cyanogenic plants.</text>
</comment>
<evidence type="ECO:0000256" key="7">
    <source>
        <dbReference type="HAMAP-Rule" id="MF_03224"/>
    </source>
</evidence>
<evidence type="ECO:0000256" key="5">
    <source>
        <dbReference type="ARBA" id="ARBA00023239"/>
    </source>
</evidence>
<evidence type="ECO:0000256" key="3">
    <source>
        <dbReference type="ARBA" id="ARBA00018166"/>
    </source>
</evidence>